<name>A0A7G9W3U6_ALKCA</name>
<protein>
    <recommendedName>
        <fullName evidence="3">RAMA domain-containing protein</fullName>
    </recommendedName>
</protein>
<reference evidence="1 2" key="1">
    <citation type="submission" date="2020-07" db="EMBL/GenBank/DDBJ databases">
        <title>Alkalicella. sp. LB2 genome.</title>
        <authorList>
            <person name="Postec A."/>
            <person name="Quemeneur M."/>
        </authorList>
    </citation>
    <scope>NUCLEOTIDE SEQUENCE [LARGE SCALE GENOMIC DNA]</scope>
    <source>
        <strain evidence="1 2">LB2</strain>
    </source>
</reference>
<sequence length="331" mass="37845">MIIPIKTDANITVDEMDITETSFKSLNLKESHIEEFIRTNIELLLTDESLLIIGSQVTNSEKGRSDLTAIDENGNLVLIEIKRDAEDIKARKEKLEFQAIRYAAGYAKIKTPEELVDKIFAPYVKSYEHEFDLGGLTPHEKATRILESFLEKNNAMKTFNKKQRIILIASSFDRQTESAVAWLIANHVDISCFTLKPLKVGGGLFLEINRLLPPQLLEDFYVEISEKKTPEIMTEGATRITRTYLPRMDKLFEWGLLKAGDAVVIKNFDDSDAVVKDIRSVEFQGEVMTFNSWAEKVTGWSAVNIYEWTLIKGETKTLDQKRREKMAELEE</sequence>
<keyword evidence="2" id="KW-1185">Reference proteome</keyword>
<organism evidence="1 2">
    <name type="scientific">Alkalicella caledoniensis</name>
    <dbReference type="NCBI Taxonomy" id="2731377"/>
    <lineage>
        <taxon>Bacteria</taxon>
        <taxon>Bacillati</taxon>
        <taxon>Bacillota</taxon>
        <taxon>Clostridia</taxon>
        <taxon>Eubacteriales</taxon>
        <taxon>Proteinivoracaceae</taxon>
        <taxon>Alkalicella</taxon>
    </lineage>
</organism>
<proteinExistence type="predicted"/>
<evidence type="ECO:0008006" key="3">
    <source>
        <dbReference type="Google" id="ProtNLM"/>
    </source>
</evidence>
<dbReference type="GO" id="GO:0003676">
    <property type="term" value="F:nucleic acid binding"/>
    <property type="evidence" value="ECO:0007669"/>
    <property type="project" value="InterPro"/>
</dbReference>
<accession>A0A7G9W3U6</accession>
<dbReference type="Proteomes" id="UP000516160">
    <property type="component" value="Chromosome"/>
</dbReference>
<dbReference type="KEGG" id="acae:HYG86_00515"/>
<evidence type="ECO:0000313" key="1">
    <source>
        <dbReference type="EMBL" id="QNO13358.1"/>
    </source>
</evidence>
<dbReference type="AlphaFoldDB" id="A0A7G9W3U6"/>
<dbReference type="RefSeq" id="WP_213167033.1">
    <property type="nucleotide sequence ID" value="NZ_CP058559.1"/>
</dbReference>
<dbReference type="Gene3D" id="3.40.1350.10">
    <property type="match status" value="1"/>
</dbReference>
<dbReference type="InterPro" id="IPR011856">
    <property type="entry name" value="tRNA_endonuc-like_dom_sf"/>
</dbReference>
<gene>
    <name evidence="1" type="ORF">HYG86_00515</name>
</gene>
<dbReference type="EMBL" id="CP058559">
    <property type="protein sequence ID" value="QNO13358.1"/>
    <property type="molecule type" value="Genomic_DNA"/>
</dbReference>
<evidence type="ECO:0000313" key="2">
    <source>
        <dbReference type="Proteomes" id="UP000516160"/>
    </source>
</evidence>